<keyword evidence="1" id="KW-1133">Transmembrane helix</keyword>
<accession>A0ABQ1XQH1</accession>
<keyword evidence="3" id="KW-1185">Reference proteome</keyword>
<keyword evidence="1" id="KW-0472">Membrane</keyword>
<feature type="transmembrane region" description="Helical" evidence="1">
    <location>
        <begin position="7"/>
        <end position="27"/>
    </location>
</feature>
<dbReference type="Proteomes" id="UP000596938">
    <property type="component" value="Unassembled WGS sequence"/>
</dbReference>
<name>A0ABQ1XQH1_9MICC</name>
<feature type="transmembrane region" description="Helical" evidence="1">
    <location>
        <begin position="33"/>
        <end position="56"/>
    </location>
</feature>
<comment type="caution">
    <text evidence="2">The sequence shown here is derived from an EMBL/GenBank/DDBJ whole genome shotgun (WGS) entry which is preliminary data.</text>
</comment>
<keyword evidence="1" id="KW-0812">Transmembrane</keyword>
<protein>
    <submittedName>
        <fullName evidence="2">Uncharacterized protein</fullName>
    </submittedName>
</protein>
<evidence type="ECO:0000256" key="1">
    <source>
        <dbReference type="SAM" id="Phobius"/>
    </source>
</evidence>
<feature type="transmembrane region" description="Helical" evidence="1">
    <location>
        <begin position="90"/>
        <end position="110"/>
    </location>
</feature>
<proteinExistence type="predicted"/>
<evidence type="ECO:0000313" key="3">
    <source>
        <dbReference type="Proteomes" id="UP000596938"/>
    </source>
</evidence>
<sequence>MSRPRRVTFGPAAFLLGAALTVFVFGLPFGPPGYVFSIGAALLFGMPLALLVGMLLRSVRNQWIHILAIGGAGIVTGMVTLLFLVGTRWYSMWGLALWAGFCAALGRSAVVPIVKAHDETEQGHDAGPSPAAAVLEP</sequence>
<dbReference type="EMBL" id="BMKU01000007">
    <property type="protein sequence ID" value="GGH00407.1"/>
    <property type="molecule type" value="Genomic_DNA"/>
</dbReference>
<feature type="transmembrane region" description="Helical" evidence="1">
    <location>
        <begin position="63"/>
        <end position="84"/>
    </location>
</feature>
<gene>
    <name evidence="2" type="ORF">GCM10011577_25070</name>
</gene>
<reference evidence="3" key="1">
    <citation type="journal article" date="2019" name="Int. J. Syst. Evol. Microbiol.">
        <title>The Global Catalogue of Microorganisms (GCM) 10K type strain sequencing project: providing services to taxonomists for standard genome sequencing and annotation.</title>
        <authorList>
            <consortium name="The Broad Institute Genomics Platform"/>
            <consortium name="The Broad Institute Genome Sequencing Center for Infectious Disease"/>
            <person name="Wu L."/>
            <person name="Ma J."/>
        </authorList>
    </citation>
    <scope>NUCLEOTIDE SEQUENCE [LARGE SCALE GENOMIC DNA]</scope>
    <source>
        <strain evidence="3">CGMCC 1.1927</strain>
    </source>
</reference>
<evidence type="ECO:0000313" key="2">
    <source>
        <dbReference type="EMBL" id="GGH00407.1"/>
    </source>
</evidence>
<organism evidence="2 3">
    <name type="scientific">Pseudarthrobacter polychromogenes</name>
    <dbReference type="NCBI Taxonomy" id="1676"/>
    <lineage>
        <taxon>Bacteria</taxon>
        <taxon>Bacillati</taxon>
        <taxon>Actinomycetota</taxon>
        <taxon>Actinomycetes</taxon>
        <taxon>Micrococcales</taxon>
        <taxon>Micrococcaceae</taxon>
        <taxon>Pseudarthrobacter</taxon>
    </lineage>
</organism>